<sequence>MGKGNREQRIWEQGKNPVYLITLEIPIQGDQKTWA</sequence>
<organism evidence="1 2">
    <name type="scientific">Moorena producens 3L</name>
    <dbReference type="NCBI Taxonomy" id="489825"/>
    <lineage>
        <taxon>Bacteria</taxon>
        <taxon>Bacillati</taxon>
        <taxon>Cyanobacteriota</taxon>
        <taxon>Cyanophyceae</taxon>
        <taxon>Coleofasciculales</taxon>
        <taxon>Coleofasciculaceae</taxon>
        <taxon>Moorena</taxon>
    </lineage>
</organism>
<protein>
    <submittedName>
        <fullName evidence="1">Uncharacterized protein</fullName>
    </submittedName>
</protein>
<evidence type="ECO:0000313" key="1">
    <source>
        <dbReference type="EMBL" id="EGJ33709.1"/>
    </source>
</evidence>
<name>F4XNT8_9CYAN</name>
<accession>F4XNT8</accession>
<dbReference type="Proteomes" id="UP000003959">
    <property type="component" value="Unassembled WGS sequence"/>
</dbReference>
<keyword evidence="2" id="KW-1185">Reference proteome</keyword>
<proteinExistence type="predicted"/>
<dbReference type="EMBL" id="GL890841">
    <property type="protein sequence ID" value="EGJ33709.1"/>
    <property type="molecule type" value="Genomic_DNA"/>
</dbReference>
<dbReference type="HOGENOM" id="CLU_3365915_0_0_3"/>
<gene>
    <name evidence="1" type="ORF">LYNGBM3L_25820</name>
</gene>
<reference evidence="2" key="1">
    <citation type="journal article" date="2011" name="Proc. Natl. Acad. Sci. U.S.A.">
        <title>Genomic insights into the physiology and ecology of the marine filamentous cyanobacterium Lyngbya majuscula.</title>
        <authorList>
            <person name="Jones A.C."/>
            <person name="Monroe E.A."/>
            <person name="Podell S."/>
            <person name="Hess W.R."/>
            <person name="Klages S."/>
            <person name="Esquenazi E."/>
            <person name="Niessen S."/>
            <person name="Hoover H."/>
            <person name="Rothmann M."/>
            <person name="Lasken R.S."/>
            <person name="Yates J.R.III."/>
            <person name="Reinhardt R."/>
            <person name="Kube M."/>
            <person name="Burkart M.D."/>
            <person name="Allen E.E."/>
            <person name="Dorrestein P.C."/>
            <person name="Gerwick W.H."/>
            <person name="Gerwick L."/>
        </authorList>
    </citation>
    <scope>NUCLEOTIDE SEQUENCE [LARGE SCALE GENOMIC DNA]</scope>
    <source>
        <strain evidence="2">3L</strain>
    </source>
</reference>
<evidence type="ECO:0000313" key="2">
    <source>
        <dbReference type="Proteomes" id="UP000003959"/>
    </source>
</evidence>
<dbReference type="AlphaFoldDB" id="F4XNT8"/>